<name>A0ABS3SW26_9FLAO</name>
<evidence type="ECO:0000259" key="1">
    <source>
        <dbReference type="Pfam" id="PF01841"/>
    </source>
</evidence>
<organism evidence="2 3">
    <name type="scientific">Gelidibacter pelagius</name>
    <dbReference type="NCBI Taxonomy" id="2819985"/>
    <lineage>
        <taxon>Bacteria</taxon>
        <taxon>Pseudomonadati</taxon>
        <taxon>Bacteroidota</taxon>
        <taxon>Flavobacteriia</taxon>
        <taxon>Flavobacteriales</taxon>
        <taxon>Flavobacteriaceae</taxon>
        <taxon>Gelidibacter</taxon>
    </lineage>
</organism>
<sequence length="228" mass="26679">MNKKEEMPRNFYKVNELIFEQTKPDTDLEVVKQMVSWLYEHTRVGPGLSEPSDKALEIMVYGKGGVCSDMAQIFNNFCVINDIQVREWGTTSAPFSRENGGHSFNEVYINELQKWVLIDASLGLLFYDEQGVPLSVLELYQLSRTGETVRYRSFIEGRVIEEGQVIKNYLNTDVTPFLICDYRNKVYDTYLRWARPRVPVFLIHFAVYVIGKSYHYEFPMDDYKKIFS</sequence>
<dbReference type="InterPro" id="IPR038765">
    <property type="entry name" value="Papain-like_cys_pep_sf"/>
</dbReference>
<dbReference type="Proteomes" id="UP000681315">
    <property type="component" value="Unassembled WGS sequence"/>
</dbReference>
<evidence type="ECO:0000313" key="3">
    <source>
        <dbReference type="Proteomes" id="UP000681315"/>
    </source>
</evidence>
<accession>A0ABS3SW26</accession>
<evidence type="ECO:0000313" key="2">
    <source>
        <dbReference type="EMBL" id="MBO3099896.1"/>
    </source>
</evidence>
<dbReference type="Pfam" id="PF01841">
    <property type="entry name" value="Transglut_core"/>
    <property type="match status" value="1"/>
</dbReference>
<reference evidence="2 3" key="1">
    <citation type="submission" date="2021-03" db="EMBL/GenBank/DDBJ databases">
        <title>Gelidibacter sp. nov., isolated from costal sediment.</title>
        <authorList>
            <person name="Lun K.-Y."/>
        </authorList>
    </citation>
    <scope>NUCLEOTIDE SEQUENCE [LARGE SCALE GENOMIC DNA]</scope>
    <source>
        <strain evidence="2 3">DF109</strain>
    </source>
</reference>
<protein>
    <submittedName>
        <fullName evidence="2">Transglutaminase domain-containing protein</fullName>
    </submittedName>
</protein>
<dbReference type="EMBL" id="JAGEVG010000024">
    <property type="protein sequence ID" value="MBO3099896.1"/>
    <property type="molecule type" value="Genomic_DNA"/>
</dbReference>
<dbReference type="SUPFAM" id="SSF54001">
    <property type="entry name" value="Cysteine proteinases"/>
    <property type="match status" value="1"/>
</dbReference>
<comment type="caution">
    <text evidence="2">The sequence shown here is derived from an EMBL/GenBank/DDBJ whole genome shotgun (WGS) entry which is preliminary data.</text>
</comment>
<dbReference type="InterPro" id="IPR002931">
    <property type="entry name" value="Transglutaminase-like"/>
</dbReference>
<dbReference type="Gene3D" id="3.10.620.30">
    <property type="match status" value="1"/>
</dbReference>
<keyword evidence="3" id="KW-1185">Reference proteome</keyword>
<gene>
    <name evidence="2" type="ORF">J4051_16620</name>
</gene>
<feature type="domain" description="Transglutaminase-like" evidence="1">
    <location>
        <begin position="22"/>
        <end position="120"/>
    </location>
</feature>
<proteinExistence type="predicted"/>